<proteinExistence type="predicted"/>
<comment type="caution">
    <text evidence="1">The sequence shown here is derived from an EMBL/GenBank/DDBJ whole genome shotgun (WGS) entry which is preliminary data.</text>
</comment>
<protein>
    <submittedName>
        <fullName evidence="2">FeoB-associated Cys-rich membrane protein</fullName>
    </submittedName>
</protein>
<dbReference type="RefSeq" id="WP_020153243.1">
    <property type="nucleotide sequence ID" value="NZ_LQYT01000009.1"/>
</dbReference>
<dbReference type="STRING" id="301148.B4135_1097"/>
<sequence length="60" mass="6536">MFSAIIGALIFGYAGFALVRFFRKSKEGQCAACSLNRYCTKTNGCHGDMDTTNGSAKTFR</sequence>
<name>A0A150MDH7_9BACI</name>
<dbReference type="Proteomes" id="UP000257014">
    <property type="component" value="Unassembled WGS sequence"/>
</dbReference>
<reference evidence="1 3" key="1">
    <citation type="submission" date="2016-01" db="EMBL/GenBank/DDBJ databases">
        <title>Draft Genome Sequences of Seven Thermophilic Sporeformers Isolated from Foods.</title>
        <authorList>
            <person name="Berendsen E.M."/>
            <person name="Wells-Bennik M.H."/>
            <person name="Krawcyk A.O."/>
            <person name="De Jong A."/>
            <person name="Holsappel S."/>
            <person name="Eijlander R.T."/>
            <person name="Kuipers O.P."/>
        </authorList>
    </citation>
    <scope>NUCLEOTIDE SEQUENCE [LARGE SCALE GENOMIC DNA]</scope>
    <source>
        <strain evidence="1 3">B4135</strain>
    </source>
</reference>
<gene>
    <name evidence="1" type="ORF">B4135_1097</name>
    <name evidence="2" type="ORF">C6P37_15640</name>
</gene>
<dbReference type="EMBL" id="QEWE01000036">
    <property type="protein sequence ID" value="REJ24812.1"/>
    <property type="molecule type" value="Genomic_DNA"/>
</dbReference>
<dbReference type="EMBL" id="LQYT01000009">
    <property type="protein sequence ID" value="KYD22614.1"/>
    <property type="molecule type" value="Genomic_DNA"/>
</dbReference>
<dbReference type="Pfam" id="PF12669">
    <property type="entry name" value="FeoB_associated"/>
    <property type="match status" value="1"/>
</dbReference>
<evidence type="ECO:0000313" key="1">
    <source>
        <dbReference type="EMBL" id="KYD22614.1"/>
    </source>
</evidence>
<evidence type="ECO:0000313" key="4">
    <source>
        <dbReference type="Proteomes" id="UP000257014"/>
    </source>
</evidence>
<accession>A0A150MDH7</accession>
<dbReference type="AlphaFoldDB" id="A0A150MDH7"/>
<dbReference type="OrthoDB" id="2326035at2"/>
<dbReference type="Proteomes" id="UP000075683">
    <property type="component" value="Unassembled WGS sequence"/>
</dbReference>
<evidence type="ECO:0000313" key="2">
    <source>
        <dbReference type="EMBL" id="REJ24812.1"/>
    </source>
</evidence>
<evidence type="ECO:0000313" key="3">
    <source>
        <dbReference type="Proteomes" id="UP000075683"/>
    </source>
</evidence>
<reference evidence="2 4" key="2">
    <citation type="submission" date="2018-03" db="EMBL/GenBank/DDBJ databases">
        <authorList>
            <person name="Keele B.F."/>
        </authorList>
    </citation>
    <scope>NUCLEOTIDE SEQUENCE [LARGE SCALE GENOMIC DNA]</scope>
    <source>
        <strain evidence="2">ZCTH4_d</strain>
    </source>
</reference>
<organism evidence="1 3">
    <name type="scientific">Caldibacillus debilis</name>
    <dbReference type="NCBI Taxonomy" id="301148"/>
    <lineage>
        <taxon>Bacteria</taxon>
        <taxon>Bacillati</taxon>
        <taxon>Bacillota</taxon>
        <taxon>Bacilli</taxon>
        <taxon>Bacillales</taxon>
        <taxon>Bacillaceae</taxon>
        <taxon>Caldibacillus</taxon>
    </lineage>
</organism>